<protein>
    <submittedName>
        <fullName evidence="8">Uncharacterized protein</fullName>
    </submittedName>
</protein>
<evidence type="ECO:0000256" key="4">
    <source>
        <dbReference type="ARBA" id="ARBA00022792"/>
    </source>
</evidence>
<evidence type="ECO:0000256" key="5">
    <source>
        <dbReference type="ARBA" id="ARBA00022946"/>
    </source>
</evidence>
<comment type="subcellular location">
    <subcellularLocation>
        <location evidence="1">Mitochondrion inner membrane</location>
    </subcellularLocation>
    <subcellularLocation>
        <location evidence="2">Mitochondrion intermembrane space</location>
    </subcellularLocation>
</comment>
<evidence type="ECO:0000313" key="8">
    <source>
        <dbReference type="EMBL" id="CAH1777497.1"/>
    </source>
</evidence>
<keyword evidence="6" id="KW-0496">Mitochondrion</keyword>
<dbReference type="GO" id="GO:1990246">
    <property type="term" value="C:uniplex complex"/>
    <property type="evidence" value="ECO:0007669"/>
    <property type="project" value="TreeGrafter"/>
</dbReference>
<dbReference type="OrthoDB" id="5859791at2759"/>
<dbReference type="PANTHER" id="PTHR12294:SF13">
    <property type="entry name" value="MITOCHONDRIAL CALCIUM UPTAKE 3, ISOFORM D"/>
    <property type="match status" value="1"/>
</dbReference>
<evidence type="ECO:0000256" key="2">
    <source>
        <dbReference type="ARBA" id="ARBA00004569"/>
    </source>
</evidence>
<dbReference type="GO" id="GO:0036444">
    <property type="term" value="P:calcium import into the mitochondrion"/>
    <property type="evidence" value="ECO:0007669"/>
    <property type="project" value="TreeGrafter"/>
</dbReference>
<dbReference type="InterPro" id="IPR039800">
    <property type="entry name" value="MICU1/2/3"/>
</dbReference>
<dbReference type="InterPro" id="IPR011992">
    <property type="entry name" value="EF-hand-dom_pair"/>
</dbReference>
<keyword evidence="5" id="KW-0809">Transit peptide</keyword>
<organism evidence="8 9">
    <name type="scientific">Owenia fusiformis</name>
    <name type="common">Polychaete worm</name>
    <dbReference type="NCBI Taxonomy" id="6347"/>
    <lineage>
        <taxon>Eukaryota</taxon>
        <taxon>Metazoa</taxon>
        <taxon>Spiralia</taxon>
        <taxon>Lophotrochozoa</taxon>
        <taxon>Annelida</taxon>
        <taxon>Polychaeta</taxon>
        <taxon>Sedentaria</taxon>
        <taxon>Canalipalpata</taxon>
        <taxon>Sabellida</taxon>
        <taxon>Oweniida</taxon>
        <taxon>Oweniidae</taxon>
        <taxon>Owenia</taxon>
    </lineage>
</organism>
<dbReference type="Proteomes" id="UP000749559">
    <property type="component" value="Unassembled WGS sequence"/>
</dbReference>
<dbReference type="AlphaFoldDB" id="A0A8J1TIM1"/>
<evidence type="ECO:0000256" key="3">
    <source>
        <dbReference type="ARBA" id="ARBA00022737"/>
    </source>
</evidence>
<comment type="caution">
    <text evidence="8">The sequence shown here is derived from an EMBL/GenBank/DDBJ whole genome shotgun (WGS) entry which is preliminary data.</text>
</comment>
<keyword evidence="4" id="KW-0999">Mitochondrion inner membrane</keyword>
<dbReference type="PANTHER" id="PTHR12294">
    <property type="entry name" value="EF HAND DOMAIN FAMILY A1,A2-RELATED"/>
    <property type="match status" value="1"/>
</dbReference>
<name>A0A8J1TIM1_OWEFU</name>
<keyword evidence="3" id="KW-0677">Repeat</keyword>
<dbReference type="GO" id="GO:0051560">
    <property type="term" value="P:mitochondrial calcium ion homeostasis"/>
    <property type="evidence" value="ECO:0007669"/>
    <property type="project" value="TreeGrafter"/>
</dbReference>
<evidence type="ECO:0000313" key="9">
    <source>
        <dbReference type="Proteomes" id="UP000749559"/>
    </source>
</evidence>
<evidence type="ECO:0000256" key="6">
    <source>
        <dbReference type="ARBA" id="ARBA00023128"/>
    </source>
</evidence>
<dbReference type="Gene3D" id="1.10.238.10">
    <property type="entry name" value="EF-hand"/>
    <property type="match status" value="1"/>
</dbReference>
<feature type="non-terminal residue" evidence="8">
    <location>
        <position position="201"/>
    </location>
</feature>
<dbReference type="PROSITE" id="PS50222">
    <property type="entry name" value="EF_HAND_2"/>
    <property type="match status" value="1"/>
</dbReference>
<reference evidence="8" key="1">
    <citation type="submission" date="2022-03" db="EMBL/GenBank/DDBJ databases">
        <authorList>
            <person name="Martin C."/>
        </authorList>
    </citation>
    <scope>NUCLEOTIDE SEQUENCE</scope>
</reference>
<keyword evidence="7" id="KW-0472">Membrane</keyword>
<evidence type="ECO:0000256" key="7">
    <source>
        <dbReference type="ARBA" id="ARBA00023136"/>
    </source>
</evidence>
<keyword evidence="9" id="KW-1185">Reference proteome</keyword>
<gene>
    <name evidence="8" type="ORF">OFUS_LOCUS4528</name>
</gene>
<proteinExistence type="predicted"/>
<feature type="non-terminal residue" evidence="8">
    <location>
        <position position="1"/>
    </location>
</feature>
<sequence length="201" mass="23284">AINMAATRILRRFRLNLQNCSRKNYSGGKSNSHSRRTVATICTCSTGLLISVYVAQRNVKSWFNSPTILAKEKEDDEETRRPLLSHRERRFLAFASLDYKGNVYMTPQDFLESVTEEAPRPRISRHRLELSEIEAMTRKTPDHQNGSTHLFRNLNDKGIISYTEYLFLLCVLTKPHSGFRIAFNMFDTDGNEKVDKKEFMV</sequence>
<dbReference type="SUPFAM" id="SSF47473">
    <property type="entry name" value="EF-hand"/>
    <property type="match status" value="1"/>
</dbReference>
<dbReference type="GO" id="GO:0005509">
    <property type="term" value="F:calcium ion binding"/>
    <property type="evidence" value="ECO:0007669"/>
    <property type="project" value="InterPro"/>
</dbReference>
<dbReference type="EMBL" id="CAIIXF020000002">
    <property type="protein sequence ID" value="CAH1777497.1"/>
    <property type="molecule type" value="Genomic_DNA"/>
</dbReference>
<evidence type="ECO:0000256" key="1">
    <source>
        <dbReference type="ARBA" id="ARBA00004273"/>
    </source>
</evidence>
<dbReference type="InterPro" id="IPR002048">
    <property type="entry name" value="EF_hand_dom"/>
</dbReference>
<accession>A0A8J1TIM1</accession>
<dbReference type="GO" id="GO:0005758">
    <property type="term" value="C:mitochondrial intermembrane space"/>
    <property type="evidence" value="ECO:0007669"/>
    <property type="project" value="UniProtKB-SubCell"/>
</dbReference>